<protein>
    <submittedName>
        <fullName evidence="2">Uncharacterized protein</fullName>
    </submittedName>
</protein>
<dbReference type="AlphaFoldDB" id="A0A914HP44"/>
<proteinExistence type="predicted"/>
<sequence>MDAGFGYYPSTYLHAGRCNQVLIKPNILPFVGFGIGVMDGTHWLIVTNNKTPAITNITVDAWAIEQDEKNVEQRKRQKIAQMLQHQQQQQQQQLSATKCLE</sequence>
<keyword evidence="1" id="KW-1185">Reference proteome</keyword>
<evidence type="ECO:0000313" key="1">
    <source>
        <dbReference type="Proteomes" id="UP000887572"/>
    </source>
</evidence>
<accession>A0A914HP44</accession>
<dbReference type="Proteomes" id="UP000887572">
    <property type="component" value="Unplaced"/>
</dbReference>
<dbReference type="WBParaSite" id="Gr19_v10_g2393.t1">
    <property type="protein sequence ID" value="Gr19_v10_g2393.t1"/>
    <property type="gene ID" value="Gr19_v10_g2393"/>
</dbReference>
<organism evidence="1 2">
    <name type="scientific">Globodera rostochiensis</name>
    <name type="common">Golden nematode worm</name>
    <name type="synonym">Heterodera rostochiensis</name>
    <dbReference type="NCBI Taxonomy" id="31243"/>
    <lineage>
        <taxon>Eukaryota</taxon>
        <taxon>Metazoa</taxon>
        <taxon>Ecdysozoa</taxon>
        <taxon>Nematoda</taxon>
        <taxon>Chromadorea</taxon>
        <taxon>Rhabditida</taxon>
        <taxon>Tylenchina</taxon>
        <taxon>Tylenchomorpha</taxon>
        <taxon>Tylenchoidea</taxon>
        <taxon>Heteroderidae</taxon>
        <taxon>Heteroderinae</taxon>
        <taxon>Globodera</taxon>
    </lineage>
</organism>
<name>A0A914HP44_GLORO</name>
<reference evidence="2" key="1">
    <citation type="submission" date="2022-11" db="UniProtKB">
        <authorList>
            <consortium name="WormBaseParasite"/>
        </authorList>
    </citation>
    <scope>IDENTIFICATION</scope>
</reference>
<evidence type="ECO:0000313" key="2">
    <source>
        <dbReference type="WBParaSite" id="Gr19_v10_g2393.t1"/>
    </source>
</evidence>